<sequence length="40" mass="4529">DLPIFICAEEAQIGNPHFHYIVVADRPWGFSVKAKLHIVP</sequence>
<comment type="caution">
    <text evidence="1">The sequence shown here is derived from an EMBL/GenBank/DDBJ whole genome shotgun (WGS) entry which is preliminary data.</text>
</comment>
<dbReference type="Proteomes" id="UP000029453">
    <property type="component" value="Unassembled WGS sequence"/>
</dbReference>
<proteinExistence type="predicted"/>
<name>M9LZQ4_PAEPP</name>
<organism evidence="1 2">
    <name type="scientific">Paenibacillus popilliae ATCC 14706</name>
    <dbReference type="NCBI Taxonomy" id="1212764"/>
    <lineage>
        <taxon>Bacteria</taxon>
        <taxon>Bacillati</taxon>
        <taxon>Bacillota</taxon>
        <taxon>Bacilli</taxon>
        <taxon>Bacillales</taxon>
        <taxon>Paenibacillaceae</taxon>
        <taxon>Paenibacillus</taxon>
    </lineage>
</organism>
<feature type="non-terminal residue" evidence="1">
    <location>
        <position position="1"/>
    </location>
</feature>
<protein>
    <submittedName>
        <fullName evidence="1">Predicted nucleotide-utilizing enzyme</fullName>
    </submittedName>
</protein>
<keyword evidence="2" id="KW-1185">Reference proteome</keyword>
<gene>
    <name evidence="1" type="ORF">PPOP_1196</name>
</gene>
<dbReference type="EMBL" id="BALG01000050">
    <property type="protein sequence ID" value="GAC41839.1"/>
    <property type="molecule type" value="Genomic_DNA"/>
</dbReference>
<dbReference type="AlphaFoldDB" id="M9LZQ4"/>
<evidence type="ECO:0000313" key="1">
    <source>
        <dbReference type="EMBL" id="GAC41839.1"/>
    </source>
</evidence>
<reference evidence="1 2" key="1">
    <citation type="submission" date="2012-10" db="EMBL/GenBank/DDBJ databases">
        <title>Draft Genome Sequence of Paenibacillus popilliae ATCC 14706T.</title>
        <authorList>
            <person name="Iiyama K."/>
            <person name="Mori K."/>
            <person name="Mon H."/>
            <person name="Chieda Y."/>
            <person name="Lee J.M."/>
            <person name="Kusakabe T."/>
            <person name="Tashiro K."/>
            <person name="Asano S."/>
            <person name="Yasunaga-Aoki C."/>
            <person name="Shimizu S."/>
        </authorList>
    </citation>
    <scope>NUCLEOTIDE SEQUENCE [LARGE SCALE GENOMIC DNA]</scope>
    <source>
        <strain evidence="1 2">ATCC 14706</strain>
    </source>
</reference>
<evidence type="ECO:0000313" key="2">
    <source>
        <dbReference type="Proteomes" id="UP000029453"/>
    </source>
</evidence>
<accession>M9LZQ4</accession>